<dbReference type="Pfam" id="PF01190">
    <property type="entry name" value="Pollen_Ole_e_1"/>
    <property type="match status" value="1"/>
</dbReference>
<dbReference type="Gramene" id="Kaladp0008s0715.1.v1.1">
    <property type="protein sequence ID" value="Kaladp0008s0715.1.v1.1"/>
    <property type="gene ID" value="Kaladp0008s0715.v1.1"/>
</dbReference>
<evidence type="ECO:0000313" key="3">
    <source>
        <dbReference type="Proteomes" id="UP000594263"/>
    </source>
</evidence>
<dbReference type="EnsemblPlants" id="Kaladp0008s0715.1.v1.1">
    <property type="protein sequence ID" value="Kaladp0008s0715.1.v1.1"/>
    <property type="gene ID" value="Kaladp0008s0715.v1.1"/>
</dbReference>
<evidence type="ECO:0000313" key="2">
    <source>
        <dbReference type="EnsemblPlants" id="Kaladp0008s0715.1.v1.1"/>
    </source>
</evidence>
<evidence type="ECO:0000256" key="1">
    <source>
        <dbReference type="ARBA" id="ARBA00022729"/>
    </source>
</evidence>
<keyword evidence="1" id="KW-0732">Signal</keyword>
<dbReference type="PRINTS" id="PR01218">
    <property type="entry name" value="PSTLEXTENSIN"/>
</dbReference>
<dbReference type="InterPro" id="IPR003882">
    <property type="entry name" value="Pistil_extensin"/>
</dbReference>
<accession>A0A7N0RF28</accession>
<sequence>PPTPTLPPRSFVAVQGVVYCKSCKYVGIPTLLGASPLSGAVVELKCKSSKIKEVLLTTTDKHGYFFVMAPKTVTSYGAHKCRISLVSSRLKKCKKATNLNFGAVGSPLFNPVPLTIGKLPYLIYSVGPFAFEAEKKCYPY</sequence>
<reference evidence="2" key="1">
    <citation type="submission" date="2021-01" db="UniProtKB">
        <authorList>
            <consortium name="EnsemblPlants"/>
        </authorList>
    </citation>
    <scope>IDENTIFICATION</scope>
</reference>
<name>A0A7N0RF28_KALFE</name>
<dbReference type="OMA" id="GYDNVMY"/>
<organism evidence="2 3">
    <name type="scientific">Kalanchoe fedtschenkoi</name>
    <name type="common">Lavender scallops</name>
    <name type="synonym">South American air plant</name>
    <dbReference type="NCBI Taxonomy" id="63787"/>
    <lineage>
        <taxon>Eukaryota</taxon>
        <taxon>Viridiplantae</taxon>
        <taxon>Streptophyta</taxon>
        <taxon>Embryophyta</taxon>
        <taxon>Tracheophyta</taxon>
        <taxon>Spermatophyta</taxon>
        <taxon>Magnoliopsida</taxon>
        <taxon>eudicotyledons</taxon>
        <taxon>Gunneridae</taxon>
        <taxon>Pentapetalae</taxon>
        <taxon>Saxifragales</taxon>
        <taxon>Crassulaceae</taxon>
        <taxon>Kalanchoe</taxon>
    </lineage>
</organism>
<dbReference type="PANTHER" id="PTHR33470:SF22">
    <property type="entry name" value="POLLEN OLE E 1 ALLERGEN AND EXTENSIN FAMILY PROTEIN"/>
    <property type="match status" value="1"/>
</dbReference>
<protein>
    <recommendedName>
        <fullName evidence="4">Pistil-specific extensin-like protein</fullName>
    </recommendedName>
</protein>
<dbReference type="AlphaFoldDB" id="A0A7N0RF28"/>
<dbReference type="PANTHER" id="PTHR33470">
    <property type="entry name" value="OS01G0164075 PROTEIN"/>
    <property type="match status" value="1"/>
</dbReference>
<proteinExistence type="predicted"/>
<keyword evidence="3" id="KW-1185">Reference proteome</keyword>
<dbReference type="GO" id="GO:0071944">
    <property type="term" value="C:cell periphery"/>
    <property type="evidence" value="ECO:0007669"/>
    <property type="project" value="TreeGrafter"/>
</dbReference>
<evidence type="ECO:0008006" key="4">
    <source>
        <dbReference type="Google" id="ProtNLM"/>
    </source>
</evidence>
<dbReference type="Proteomes" id="UP000594263">
    <property type="component" value="Unplaced"/>
</dbReference>